<comment type="caution">
    <text evidence="1">The sequence shown here is derived from an EMBL/GenBank/DDBJ whole genome shotgun (WGS) entry which is preliminary data.</text>
</comment>
<reference evidence="1" key="1">
    <citation type="submission" date="2021-06" db="EMBL/GenBank/DDBJ databases">
        <title>Comparative genomics, transcriptomics and evolutionary studies reveal genomic signatures of adaptation to plant cell wall in hemibiotrophic fungi.</title>
        <authorList>
            <consortium name="DOE Joint Genome Institute"/>
            <person name="Baroncelli R."/>
            <person name="Diaz J.F."/>
            <person name="Benocci T."/>
            <person name="Peng M."/>
            <person name="Battaglia E."/>
            <person name="Haridas S."/>
            <person name="Andreopoulos W."/>
            <person name="Labutti K."/>
            <person name="Pangilinan J."/>
            <person name="Floch G.L."/>
            <person name="Makela M.R."/>
            <person name="Henrissat B."/>
            <person name="Grigoriev I.V."/>
            <person name="Crouch J.A."/>
            <person name="De Vries R.P."/>
            <person name="Sukno S.A."/>
            <person name="Thon M.R."/>
        </authorList>
    </citation>
    <scope>NUCLEOTIDE SEQUENCE</scope>
    <source>
        <strain evidence="1">CBS 102054</strain>
    </source>
</reference>
<dbReference type="EMBL" id="JAHMHQ010000002">
    <property type="protein sequence ID" value="KAK1654430.1"/>
    <property type="molecule type" value="Genomic_DNA"/>
</dbReference>
<evidence type="ECO:0000313" key="2">
    <source>
        <dbReference type="Proteomes" id="UP001243989"/>
    </source>
</evidence>
<proteinExistence type="predicted"/>
<name>A0AAJ0A4G1_9PEZI</name>
<dbReference type="AlphaFoldDB" id="A0AAJ0A4G1"/>
<protein>
    <submittedName>
        <fullName evidence="1">Uncharacterized protein</fullName>
    </submittedName>
</protein>
<dbReference type="Proteomes" id="UP001243989">
    <property type="component" value="Unassembled WGS sequence"/>
</dbReference>
<keyword evidence="2" id="KW-1185">Reference proteome</keyword>
<dbReference type="RefSeq" id="XP_060450474.1">
    <property type="nucleotide sequence ID" value="XM_060596353.1"/>
</dbReference>
<evidence type="ECO:0000313" key="1">
    <source>
        <dbReference type="EMBL" id="KAK1654430.1"/>
    </source>
</evidence>
<accession>A0AAJ0A4G1</accession>
<gene>
    <name evidence="1" type="ORF">BDP81DRAFT_83245</name>
</gene>
<dbReference type="GeneID" id="85481215"/>
<sequence length="197" mass="22177">MRGSFGSTVYSGTCKMNNKHAETMPSWLRASPPGRESLWFQRVGGGYHSWSLSGGSRYGGNSCGPVVARLGLVFCAFESSRLVQVYAYQSLSQTIQTNSQKKYHNSLSDSPPVDMIPTSTPCTAVREEENRMPAWRRCTPFKRIGLFRSDPRFTVLRFLDVWHYSPRYLFYGIYVAKTMDVGSRVEMNIGKGGTLCK</sequence>
<organism evidence="1 2">
    <name type="scientific">Colletotrichum phormii</name>
    <dbReference type="NCBI Taxonomy" id="359342"/>
    <lineage>
        <taxon>Eukaryota</taxon>
        <taxon>Fungi</taxon>
        <taxon>Dikarya</taxon>
        <taxon>Ascomycota</taxon>
        <taxon>Pezizomycotina</taxon>
        <taxon>Sordariomycetes</taxon>
        <taxon>Hypocreomycetidae</taxon>
        <taxon>Glomerellales</taxon>
        <taxon>Glomerellaceae</taxon>
        <taxon>Colletotrichum</taxon>
        <taxon>Colletotrichum acutatum species complex</taxon>
    </lineage>
</organism>